<evidence type="ECO:0000313" key="3">
    <source>
        <dbReference type="EMBL" id="ADY55986.1"/>
    </source>
</evidence>
<feature type="transmembrane region" description="Helical" evidence="1">
    <location>
        <begin position="7"/>
        <end position="33"/>
    </location>
</feature>
<feature type="transmembrane region" description="Helical" evidence="1">
    <location>
        <begin position="79"/>
        <end position="103"/>
    </location>
</feature>
<organism evidence="3 4">
    <name type="scientific">Syntrophobotulus glycolicus (strain DSM 8271 / FlGlyR)</name>
    <dbReference type="NCBI Taxonomy" id="645991"/>
    <lineage>
        <taxon>Bacteria</taxon>
        <taxon>Bacillati</taxon>
        <taxon>Bacillota</taxon>
        <taxon>Clostridia</taxon>
        <taxon>Eubacteriales</taxon>
        <taxon>Desulfitobacteriaceae</taxon>
        <taxon>Syntrophobotulus</taxon>
    </lineage>
</organism>
<feature type="transmembrane region" description="Helical" evidence="1">
    <location>
        <begin position="152"/>
        <end position="172"/>
    </location>
</feature>
<keyword evidence="1" id="KW-1133">Transmembrane helix</keyword>
<feature type="transmembrane region" description="Helical" evidence="1">
    <location>
        <begin position="199"/>
        <end position="220"/>
    </location>
</feature>
<dbReference type="eggNOG" id="COG1266">
    <property type="taxonomic scope" value="Bacteria"/>
</dbReference>
<sequence length="221" mass="24698">MKLNRKVLGMVLLGIAAVFAGMILINGIIFSFFTQGKTGYYLSLFFSNSLFILLILGIMRNQNININDIGWRKTKLVPALKNIVLMWFATWICYFLYLIVLALAGFTPQENGLYEMLADPTGVNLVINLLAIVVVAPLVEETLFRGLLFGSLFPYFGKWVSIVVSSALFSALHFDPVGFFPRFVLGICLGYLYVKNDSLFPAMGLHGLNNFVALMLVYLVN</sequence>
<dbReference type="EMBL" id="CP002547">
    <property type="protein sequence ID" value="ADY55986.1"/>
    <property type="molecule type" value="Genomic_DNA"/>
</dbReference>
<dbReference type="Proteomes" id="UP000007488">
    <property type="component" value="Chromosome"/>
</dbReference>
<protein>
    <submittedName>
        <fullName evidence="3">Abortive infection protein</fullName>
    </submittedName>
</protein>
<dbReference type="KEGG" id="sgy:Sgly_1689"/>
<reference evidence="3 4" key="1">
    <citation type="journal article" date="2011" name="Stand. Genomic Sci.">
        <title>Complete genome sequence of Syntrophobotulus glycolicus type strain (FlGlyR).</title>
        <authorList>
            <person name="Han C."/>
            <person name="Mwirichia R."/>
            <person name="Chertkov O."/>
            <person name="Held B."/>
            <person name="Lapidus A."/>
            <person name="Nolan M."/>
            <person name="Lucas S."/>
            <person name="Hammon N."/>
            <person name="Deshpande S."/>
            <person name="Cheng J.F."/>
            <person name="Tapia R."/>
            <person name="Goodwin L."/>
            <person name="Pitluck S."/>
            <person name="Huntemann M."/>
            <person name="Liolios K."/>
            <person name="Ivanova N."/>
            <person name="Pagani I."/>
            <person name="Mavromatis K."/>
            <person name="Ovchinikova G."/>
            <person name="Pati A."/>
            <person name="Chen A."/>
            <person name="Palaniappan K."/>
            <person name="Land M."/>
            <person name="Hauser L."/>
            <person name="Brambilla E.M."/>
            <person name="Rohde M."/>
            <person name="Spring S."/>
            <person name="Sikorski J."/>
            <person name="Goker M."/>
            <person name="Woyke T."/>
            <person name="Bristow J."/>
            <person name="Eisen J.A."/>
            <person name="Markowitz V."/>
            <person name="Hugenholtz P."/>
            <person name="Kyrpides N.C."/>
            <person name="Klenk H.P."/>
            <person name="Detter J.C."/>
        </authorList>
    </citation>
    <scope>NUCLEOTIDE SEQUENCE [LARGE SCALE GENOMIC DNA]</scope>
    <source>
        <strain evidence="4">DSM 8271 / FlGlyR</strain>
    </source>
</reference>
<evidence type="ECO:0000259" key="2">
    <source>
        <dbReference type="Pfam" id="PF02517"/>
    </source>
</evidence>
<dbReference type="AlphaFoldDB" id="F0SYU9"/>
<feature type="transmembrane region" description="Helical" evidence="1">
    <location>
        <begin position="123"/>
        <end position="140"/>
    </location>
</feature>
<feature type="transmembrane region" description="Helical" evidence="1">
    <location>
        <begin position="39"/>
        <end position="58"/>
    </location>
</feature>
<dbReference type="Pfam" id="PF02517">
    <property type="entry name" value="Rce1-like"/>
    <property type="match status" value="1"/>
</dbReference>
<keyword evidence="1" id="KW-0472">Membrane</keyword>
<dbReference type="HOGENOM" id="CLU_098598_0_0_9"/>
<name>F0SYU9_SYNGF</name>
<gene>
    <name evidence="3" type="ordered locus">Sgly_1689</name>
</gene>
<accession>F0SYU9</accession>
<reference evidence="4" key="2">
    <citation type="submission" date="2011-02" db="EMBL/GenBank/DDBJ databases">
        <title>The complete genome of Syntrophobotulus glycolicus DSM 8271.</title>
        <authorList>
            <person name="Lucas S."/>
            <person name="Copeland A."/>
            <person name="Lapidus A."/>
            <person name="Bruce D."/>
            <person name="Goodwin L."/>
            <person name="Pitluck S."/>
            <person name="Kyrpides N."/>
            <person name="Mavromatis K."/>
            <person name="Pagani I."/>
            <person name="Ivanova N."/>
            <person name="Mikhailova N."/>
            <person name="Chertkov O."/>
            <person name="Held B."/>
            <person name="Detter J.C."/>
            <person name="Tapia R."/>
            <person name="Han C."/>
            <person name="Land M."/>
            <person name="Hauser L."/>
            <person name="Markowitz V."/>
            <person name="Cheng J.-F."/>
            <person name="Hugenholtz P."/>
            <person name="Woyke T."/>
            <person name="Wu D."/>
            <person name="Spring S."/>
            <person name="Schroeder M."/>
            <person name="Brambilla E."/>
            <person name="Klenk H.-P."/>
            <person name="Eisen J.A."/>
        </authorList>
    </citation>
    <scope>NUCLEOTIDE SEQUENCE [LARGE SCALE GENOMIC DNA]</scope>
    <source>
        <strain evidence="4">DSM 8271 / FlGlyR</strain>
    </source>
</reference>
<dbReference type="GO" id="GO:0004175">
    <property type="term" value="F:endopeptidase activity"/>
    <property type="evidence" value="ECO:0007669"/>
    <property type="project" value="UniProtKB-ARBA"/>
</dbReference>
<dbReference type="InterPro" id="IPR003675">
    <property type="entry name" value="Rce1/LyrA-like_dom"/>
</dbReference>
<dbReference type="GO" id="GO:0080120">
    <property type="term" value="P:CAAX-box protein maturation"/>
    <property type="evidence" value="ECO:0007669"/>
    <property type="project" value="UniProtKB-ARBA"/>
</dbReference>
<keyword evidence="4" id="KW-1185">Reference proteome</keyword>
<dbReference type="STRING" id="645991.Sgly_1689"/>
<evidence type="ECO:0000256" key="1">
    <source>
        <dbReference type="SAM" id="Phobius"/>
    </source>
</evidence>
<proteinExistence type="predicted"/>
<dbReference type="PANTHER" id="PTHR43592">
    <property type="entry name" value="CAAX AMINO TERMINAL PROTEASE"/>
    <property type="match status" value="1"/>
</dbReference>
<dbReference type="RefSeq" id="WP_013624854.1">
    <property type="nucleotide sequence ID" value="NC_015172.1"/>
</dbReference>
<keyword evidence="1" id="KW-0812">Transmembrane</keyword>
<dbReference type="PANTHER" id="PTHR43592:SF15">
    <property type="entry name" value="CAAX AMINO TERMINAL PROTEASE FAMILY PROTEIN"/>
    <property type="match status" value="1"/>
</dbReference>
<feature type="domain" description="CAAX prenyl protease 2/Lysostaphin resistance protein A-like" evidence="2">
    <location>
        <begin position="124"/>
        <end position="212"/>
    </location>
</feature>
<evidence type="ECO:0000313" key="4">
    <source>
        <dbReference type="Proteomes" id="UP000007488"/>
    </source>
</evidence>